<proteinExistence type="predicted"/>
<dbReference type="RefSeq" id="WP_161819434.1">
    <property type="nucleotide sequence ID" value="NZ_JAACJS010000015.1"/>
</dbReference>
<gene>
    <name evidence="2" type="ORF">GWC95_14515</name>
</gene>
<organism evidence="2 3">
    <name type="scientific">Sediminibacterium roseum</name>
    <dbReference type="NCBI Taxonomy" id="1978412"/>
    <lineage>
        <taxon>Bacteria</taxon>
        <taxon>Pseudomonadati</taxon>
        <taxon>Bacteroidota</taxon>
        <taxon>Chitinophagia</taxon>
        <taxon>Chitinophagales</taxon>
        <taxon>Chitinophagaceae</taxon>
        <taxon>Sediminibacterium</taxon>
    </lineage>
</organism>
<dbReference type="EMBL" id="JAACJS010000015">
    <property type="protein sequence ID" value="NCI51142.1"/>
    <property type="molecule type" value="Genomic_DNA"/>
</dbReference>
<reference evidence="2 3" key="1">
    <citation type="submission" date="2020-01" db="EMBL/GenBank/DDBJ databases">
        <title>Genome analysis.</title>
        <authorList>
            <person name="Wu S."/>
            <person name="Wang G."/>
        </authorList>
    </citation>
    <scope>NUCLEOTIDE SEQUENCE [LARGE SCALE GENOMIC DNA]</scope>
    <source>
        <strain evidence="2 3">SYL130</strain>
    </source>
</reference>
<comment type="caution">
    <text evidence="2">The sequence shown here is derived from an EMBL/GenBank/DDBJ whole genome shotgun (WGS) entry which is preliminary data.</text>
</comment>
<evidence type="ECO:0000313" key="2">
    <source>
        <dbReference type="EMBL" id="NCI51142.1"/>
    </source>
</evidence>
<name>A0ABW9ZXV2_9BACT</name>
<accession>A0ABW9ZXV2</accession>
<keyword evidence="3" id="KW-1185">Reference proteome</keyword>
<dbReference type="Proteomes" id="UP000753802">
    <property type="component" value="Unassembled WGS sequence"/>
</dbReference>
<sequence length="370" mass="43522">MIDAKRILYNRYDEQLLNGLQEVVFNKTGDLFVAYTVVPVKSDLFNELFEMHLHEKSYTTRVGQKRNEDDQERNGSWTGHNPFEPDLKTSIAEGVFEYATVFFRGYYFEKEWYVTEDVAYFDTMETLGNHVSDLRNEIETPEWTAPLPPTYEMIDIDLLNKTLSDTGVTVADYIQRTSYDQLPKVTKLQSPNLRPYVGMPLPVAHLKWELKEKLNREYEAYINSSVFIPFFRMLKDQFADEFSWVYPSYGPAYPLIYPQNKAYVMAVAGVTDKNKHSRLYYFLHIPAEQKIYEWSYPATRTPQEPGLSEIQENLAGLSDWGNDYDVMDPSVTMDDVHFWNEYVLKKEEGKYLYLSETKVENHLRDTYPHF</sequence>
<evidence type="ECO:0000256" key="1">
    <source>
        <dbReference type="SAM" id="MobiDB-lite"/>
    </source>
</evidence>
<protein>
    <submittedName>
        <fullName evidence="2">Uncharacterized protein</fullName>
    </submittedName>
</protein>
<evidence type="ECO:0000313" key="3">
    <source>
        <dbReference type="Proteomes" id="UP000753802"/>
    </source>
</evidence>
<feature type="region of interest" description="Disordered" evidence="1">
    <location>
        <begin position="60"/>
        <end position="82"/>
    </location>
</feature>